<feature type="domain" description="Solute-binding protein family 5" evidence="5">
    <location>
        <begin position="81"/>
        <end position="433"/>
    </location>
</feature>
<evidence type="ECO:0000313" key="6">
    <source>
        <dbReference type="EMBL" id="QDP96026.1"/>
    </source>
</evidence>
<dbReference type="OrthoDB" id="9764591at2"/>
<dbReference type="CDD" id="cd08509">
    <property type="entry name" value="PBP2_TmCBP_oligosaccharides_like"/>
    <property type="match status" value="1"/>
</dbReference>
<dbReference type="GO" id="GO:0043190">
    <property type="term" value="C:ATP-binding cassette (ABC) transporter complex"/>
    <property type="evidence" value="ECO:0007669"/>
    <property type="project" value="InterPro"/>
</dbReference>
<sequence>MKSRIIAVVLALALIVSGAACSTERTKSPTGQVVDTLKLAMGGATSYTQNFNPFSPAANKSPLMNLIFEPLIRVNRADAMKVEPWLAKSYEFSSDGKKLTFHLRDDVTWSDGQPFTSADVKYTLELPTTTNGLAVAPIPDLGSIETPDEHTVVVNYTKPELHDLTNYSKIPRAIVPKHLWEKQDPVKWTNKEPVSTGAFTLESFSPQSIRLKVRDNYWNGKFNGVKHVEIKPFASEESGKQMLLKNQITWAGMSWQNYQTDFVGADPQHNHYWTYPAGFSTGLLFNMKKGPTTDVHIRRALYAAINADDLSKLFNSGTKTANPTGLEPDTWGSYLPSDLANVRHQQNVELAKSELKASDYTVENGTLTKGGKSYPITLITNSDDSTWNTYGPAVQEQFKQVLGLKVKLNAEPGQSWSRDLGNGDFQMIQQYLLSGDDIWASLNAQLNSSYVVPIGKTAVANQGRFENPQVDKLLNQMAQTLDTNALKQRTAEISKIIVDQVPYAPLHSATYYVNVNSTDWIGWPDPKSAEYIPHITQPVDATITIQHLKPNPEKAAR</sequence>
<accession>A0A516PXY4</accession>
<dbReference type="Gene3D" id="3.90.76.10">
    <property type="entry name" value="Dipeptide-binding Protein, Domain 1"/>
    <property type="match status" value="1"/>
</dbReference>
<dbReference type="GO" id="GO:0015833">
    <property type="term" value="P:peptide transport"/>
    <property type="evidence" value="ECO:0007669"/>
    <property type="project" value="TreeGrafter"/>
</dbReference>
<evidence type="ECO:0000259" key="5">
    <source>
        <dbReference type="Pfam" id="PF00496"/>
    </source>
</evidence>
<dbReference type="SUPFAM" id="SSF53850">
    <property type="entry name" value="Periplasmic binding protein-like II"/>
    <property type="match status" value="1"/>
</dbReference>
<proteinExistence type="inferred from homology"/>
<dbReference type="PIRSF" id="PIRSF002741">
    <property type="entry name" value="MppA"/>
    <property type="match status" value="1"/>
</dbReference>
<dbReference type="GO" id="GO:0042597">
    <property type="term" value="C:periplasmic space"/>
    <property type="evidence" value="ECO:0007669"/>
    <property type="project" value="UniProtKB-ARBA"/>
</dbReference>
<reference evidence="6 7" key="1">
    <citation type="submission" date="2019-07" db="EMBL/GenBank/DDBJ databases">
        <title>Microlunatus dokdonensis sp. nov. isolated from the rhizospheric soil of the wild plant Elymus tsukushiensis.</title>
        <authorList>
            <person name="Ghim S.-Y."/>
            <person name="Hwang Y.-J."/>
            <person name="Son J.-S."/>
            <person name="Shin J.-H."/>
        </authorList>
    </citation>
    <scope>NUCLEOTIDE SEQUENCE [LARGE SCALE GENOMIC DNA]</scope>
    <source>
        <strain evidence="6 7">KUDC0627</strain>
    </source>
</reference>
<dbReference type="Pfam" id="PF00496">
    <property type="entry name" value="SBP_bac_5"/>
    <property type="match status" value="1"/>
</dbReference>
<dbReference type="InterPro" id="IPR030678">
    <property type="entry name" value="Peptide/Ni-bd"/>
</dbReference>
<dbReference type="AlphaFoldDB" id="A0A516PXY4"/>
<dbReference type="PANTHER" id="PTHR30290">
    <property type="entry name" value="PERIPLASMIC BINDING COMPONENT OF ABC TRANSPORTER"/>
    <property type="match status" value="1"/>
</dbReference>
<dbReference type="Gene3D" id="3.10.105.10">
    <property type="entry name" value="Dipeptide-binding Protein, Domain 3"/>
    <property type="match status" value="1"/>
</dbReference>
<organism evidence="6 7">
    <name type="scientific">Microlunatus elymi</name>
    <dbReference type="NCBI Taxonomy" id="2596828"/>
    <lineage>
        <taxon>Bacteria</taxon>
        <taxon>Bacillati</taxon>
        <taxon>Actinomycetota</taxon>
        <taxon>Actinomycetes</taxon>
        <taxon>Propionibacteriales</taxon>
        <taxon>Propionibacteriaceae</taxon>
        <taxon>Microlunatus</taxon>
    </lineage>
</organism>
<dbReference type="InterPro" id="IPR000914">
    <property type="entry name" value="SBP_5_dom"/>
</dbReference>
<dbReference type="EMBL" id="CP041692">
    <property type="protein sequence ID" value="QDP96026.1"/>
    <property type="molecule type" value="Genomic_DNA"/>
</dbReference>
<feature type="signal peptide" evidence="4">
    <location>
        <begin position="1"/>
        <end position="22"/>
    </location>
</feature>
<name>A0A516PXY4_9ACTN</name>
<dbReference type="Proteomes" id="UP000319263">
    <property type="component" value="Chromosome"/>
</dbReference>
<evidence type="ECO:0000256" key="1">
    <source>
        <dbReference type="ARBA" id="ARBA00005695"/>
    </source>
</evidence>
<dbReference type="KEGG" id="mik:FOE78_09055"/>
<evidence type="ECO:0000256" key="2">
    <source>
        <dbReference type="ARBA" id="ARBA00022448"/>
    </source>
</evidence>
<evidence type="ECO:0000256" key="4">
    <source>
        <dbReference type="SAM" id="SignalP"/>
    </source>
</evidence>
<keyword evidence="3 4" id="KW-0732">Signal</keyword>
<feature type="chain" id="PRO_5038488029" evidence="4">
    <location>
        <begin position="23"/>
        <end position="557"/>
    </location>
</feature>
<protein>
    <submittedName>
        <fullName evidence="6">ABC transporter substrate-binding protein</fullName>
    </submittedName>
</protein>
<dbReference type="GO" id="GO:1904680">
    <property type="term" value="F:peptide transmembrane transporter activity"/>
    <property type="evidence" value="ECO:0007669"/>
    <property type="project" value="TreeGrafter"/>
</dbReference>
<keyword evidence="2" id="KW-0813">Transport</keyword>
<evidence type="ECO:0000256" key="3">
    <source>
        <dbReference type="ARBA" id="ARBA00022729"/>
    </source>
</evidence>
<comment type="similarity">
    <text evidence="1">Belongs to the bacterial solute-binding protein 5 family.</text>
</comment>
<evidence type="ECO:0000313" key="7">
    <source>
        <dbReference type="Proteomes" id="UP000319263"/>
    </source>
</evidence>
<dbReference type="PANTHER" id="PTHR30290:SF9">
    <property type="entry name" value="OLIGOPEPTIDE-BINDING PROTEIN APPA"/>
    <property type="match status" value="1"/>
</dbReference>
<gene>
    <name evidence="6" type="ORF">FOE78_09055</name>
</gene>
<keyword evidence="7" id="KW-1185">Reference proteome</keyword>
<dbReference type="PROSITE" id="PS51257">
    <property type="entry name" value="PROKAR_LIPOPROTEIN"/>
    <property type="match status" value="1"/>
</dbReference>
<dbReference type="InterPro" id="IPR039424">
    <property type="entry name" value="SBP_5"/>
</dbReference>
<dbReference type="Gene3D" id="3.40.190.10">
    <property type="entry name" value="Periplasmic binding protein-like II"/>
    <property type="match status" value="1"/>
</dbReference>
<dbReference type="RefSeq" id="WP_143985992.1">
    <property type="nucleotide sequence ID" value="NZ_CP041692.1"/>
</dbReference>